<keyword evidence="3" id="KW-1185">Reference proteome</keyword>
<protein>
    <recommendedName>
        <fullName evidence="1">Heterokaryon incompatibility domain-containing protein</fullName>
    </recommendedName>
</protein>
<dbReference type="InterPro" id="IPR010730">
    <property type="entry name" value="HET"/>
</dbReference>
<name>A0A8H4LM37_9HYPO</name>
<dbReference type="Proteomes" id="UP000554235">
    <property type="component" value="Unassembled WGS sequence"/>
</dbReference>
<proteinExistence type="predicted"/>
<organism evidence="2 3">
    <name type="scientific">Fusarium albosuccineum</name>
    <dbReference type="NCBI Taxonomy" id="1237068"/>
    <lineage>
        <taxon>Eukaryota</taxon>
        <taxon>Fungi</taxon>
        <taxon>Dikarya</taxon>
        <taxon>Ascomycota</taxon>
        <taxon>Pezizomycotina</taxon>
        <taxon>Sordariomycetes</taxon>
        <taxon>Hypocreomycetidae</taxon>
        <taxon>Hypocreales</taxon>
        <taxon>Nectriaceae</taxon>
        <taxon>Fusarium</taxon>
        <taxon>Fusarium decemcellulare species complex</taxon>
    </lineage>
</organism>
<comment type="caution">
    <text evidence="2">The sequence shown here is derived from an EMBL/GenBank/DDBJ whole genome shotgun (WGS) entry which is preliminary data.</text>
</comment>
<dbReference type="Pfam" id="PF06985">
    <property type="entry name" value="HET"/>
    <property type="match status" value="1"/>
</dbReference>
<dbReference type="PANTHER" id="PTHR33112">
    <property type="entry name" value="DOMAIN PROTEIN, PUTATIVE-RELATED"/>
    <property type="match status" value="1"/>
</dbReference>
<dbReference type="OrthoDB" id="5362512at2759"/>
<evidence type="ECO:0000313" key="2">
    <source>
        <dbReference type="EMBL" id="KAF4471870.1"/>
    </source>
</evidence>
<sequence>MTRYGVLRPMGQTPPLMDMGVAAGTERKHGEVHPPADFQSLSETAQSRRLISMARLCAICYQLCLTLDRDNIDSLPDGGKGGEDDTLTIHESWASLCASLDEECPLCWAFWRHIRAPSASFHQEEREGFRSWVIDNAPQYRPNVNYLSICRFKLTWASSEAPGQAHLEEHIGSETTLNIVRGWLTDCSTSHTRCLEREALLGKTTPNATVPTRLLDLYDGQSKTWSLIETKRQSQKYSKYIALSHRWSEQTPKLLRDNYTSFQKGRPDEVLPRDYQDVITFCRALSVRYLWIDSLCIFQDMPEDFRREAVTMINVYMNAFCTFSICCESGEAGLLRSRRPNTIARSLTTDYDDDTDTCEAGPLDHAFVFDRDEWNIAVSNAPINRRGWVLQERLLSRRILYFGNDQLFWECDDLKACEVAPHGLPSRMKCRARKQLNGDLDDLVRNVWPQLVQEYMQNDLTFEEDRLIAFSGVARLIANRTGDDYMAGLWKSRLMFDLLWAPAQAVERWRMHRFDSERLASSPYRCPGDGVPSWSWAASPGPIDWERTWYRGEFDEQELNEFVLPRLKPLALVEGSSLTPESDVFGTMKSAGLDLACLLIPFKLDSVELSHHISSQGTRDLGYGMAVYGPDLGPRGDGLRLKRAKSDRENRTVALRFSRRYEADSSGYLLPLIDIDRTKADGDKYLHVEGLVVQERGEEFVRIGSFVFSYSEYEFRLYGRILNAILDKVPRDGKVKFESRLYEYVEARKASLWGDEMWTGATDGTVKVEWTTIHLV</sequence>
<evidence type="ECO:0000313" key="3">
    <source>
        <dbReference type="Proteomes" id="UP000554235"/>
    </source>
</evidence>
<dbReference type="EMBL" id="JAADYS010000156">
    <property type="protein sequence ID" value="KAF4471870.1"/>
    <property type="molecule type" value="Genomic_DNA"/>
</dbReference>
<evidence type="ECO:0000259" key="1">
    <source>
        <dbReference type="Pfam" id="PF06985"/>
    </source>
</evidence>
<accession>A0A8H4LM37</accession>
<reference evidence="2 3" key="1">
    <citation type="submission" date="2020-01" db="EMBL/GenBank/DDBJ databases">
        <title>Identification and distribution of gene clusters putatively required for synthesis of sphingolipid metabolism inhibitors in phylogenetically diverse species of the filamentous fungus Fusarium.</title>
        <authorList>
            <person name="Kim H.-S."/>
            <person name="Busman M."/>
            <person name="Brown D.W."/>
            <person name="Divon H."/>
            <person name="Uhlig S."/>
            <person name="Proctor R.H."/>
        </authorList>
    </citation>
    <scope>NUCLEOTIDE SEQUENCE [LARGE SCALE GENOMIC DNA]</scope>
    <source>
        <strain evidence="2 3">NRRL 20459</strain>
    </source>
</reference>
<dbReference type="AlphaFoldDB" id="A0A8H4LM37"/>
<gene>
    <name evidence="2" type="ORF">FALBO_1207</name>
</gene>
<dbReference type="PANTHER" id="PTHR33112:SF10">
    <property type="entry name" value="TOL"/>
    <property type="match status" value="1"/>
</dbReference>
<feature type="domain" description="Heterokaryon incompatibility" evidence="1">
    <location>
        <begin position="240"/>
        <end position="392"/>
    </location>
</feature>